<gene>
    <name evidence="1" type="ORF">HCDG_02399</name>
</gene>
<evidence type="ECO:0000313" key="1">
    <source>
        <dbReference type="EMBL" id="EER44369.1"/>
    </source>
</evidence>
<organism evidence="1 2">
    <name type="scientific">Ajellomyces capsulatus (strain H143)</name>
    <name type="common">Darling's disease fungus</name>
    <name type="synonym">Histoplasma capsulatum</name>
    <dbReference type="NCBI Taxonomy" id="544712"/>
    <lineage>
        <taxon>Eukaryota</taxon>
        <taxon>Fungi</taxon>
        <taxon>Dikarya</taxon>
        <taxon>Ascomycota</taxon>
        <taxon>Pezizomycotina</taxon>
        <taxon>Eurotiomycetes</taxon>
        <taxon>Eurotiomycetidae</taxon>
        <taxon>Onygenales</taxon>
        <taxon>Ajellomycetaceae</taxon>
        <taxon>Histoplasma</taxon>
    </lineage>
</organism>
<dbReference type="VEuPathDB" id="FungiDB:HCDG_02399"/>
<reference evidence="2" key="1">
    <citation type="submission" date="2009-05" db="EMBL/GenBank/DDBJ databases">
        <title>The genome sequence of Ajellomyces capsulatus strain H143.</title>
        <authorList>
            <person name="Champion M."/>
            <person name="Cuomo C.A."/>
            <person name="Ma L.-J."/>
            <person name="Henn M.R."/>
            <person name="Sil A."/>
            <person name="Goldman B."/>
            <person name="Young S.K."/>
            <person name="Kodira C.D."/>
            <person name="Zeng Q."/>
            <person name="Koehrsen M."/>
            <person name="Alvarado L."/>
            <person name="Berlin A.M."/>
            <person name="Borenstein D."/>
            <person name="Chen Z."/>
            <person name="Engels R."/>
            <person name="Freedman E."/>
            <person name="Gellesch M."/>
            <person name="Goldberg J."/>
            <person name="Griggs A."/>
            <person name="Gujja S."/>
            <person name="Heiman D.I."/>
            <person name="Hepburn T.A."/>
            <person name="Howarth C."/>
            <person name="Jen D."/>
            <person name="Larson L."/>
            <person name="Lewis B."/>
            <person name="Mehta T."/>
            <person name="Park D."/>
            <person name="Pearson M."/>
            <person name="Roberts A."/>
            <person name="Saif S."/>
            <person name="Shea T.D."/>
            <person name="Shenoy N."/>
            <person name="Sisk P."/>
            <person name="Stolte C."/>
            <person name="Sykes S."/>
            <person name="Walk T."/>
            <person name="White J."/>
            <person name="Yandava C."/>
            <person name="Klein B."/>
            <person name="McEwen J.G."/>
            <person name="Puccia R."/>
            <person name="Goldman G.H."/>
            <person name="Felipe M.S."/>
            <person name="Nino-Vega G."/>
            <person name="San-Blas G."/>
            <person name="Taylor J.W."/>
            <person name="Mendoza L."/>
            <person name="Galagan J.E."/>
            <person name="Nusbaum C."/>
            <person name="Birren B.W."/>
        </authorList>
    </citation>
    <scope>NUCLEOTIDE SEQUENCE [LARGE SCALE GENOMIC DNA]</scope>
    <source>
        <strain evidence="2">H143</strain>
    </source>
</reference>
<accession>C6H7J8</accession>
<dbReference type="EMBL" id="GG692420">
    <property type="protein sequence ID" value="EER44369.1"/>
    <property type="molecule type" value="Genomic_DNA"/>
</dbReference>
<dbReference type="AlphaFoldDB" id="C6H7J8"/>
<protein>
    <submittedName>
        <fullName evidence="1">Uncharacterized protein</fullName>
    </submittedName>
</protein>
<sequence>MCRERLSCKYHTSAANNSVIYAVRWDPGPSDVAEQLVYEKRNLECVEKHPKKVAAKAVLGSEQGASSPVSILDAAPSRLQSSGSIQRTKRSSGASLYILKVIFSCTTIRTAHEKLKTKSEAWKI</sequence>
<dbReference type="HOGENOM" id="CLU_2003271_0_0_1"/>
<name>C6H7J8_AJECH</name>
<evidence type="ECO:0000313" key="2">
    <source>
        <dbReference type="Proteomes" id="UP000002624"/>
    </source>
</evidence>
<proteinExistence type="predicted"/>
<dbReference type="Proteomes" id="UP000002624">
    <property type="component" value="Unassembled WGS sequence"/>
</dbReference>